<evidence type="ECO:0000313" key="2">
    <source>
        <dbReference type="EMBL" id="SQC92966.1"/>
    </source>
</evidence>
<dbReference type="RefSeq" id="WP_061272963.1">
    <property type="nucleotide sequence ID" value="NZ_CP023525.1"/>
</dbReference>
<dbReference type="EMBL" id="CP023525">
    <property type="protein sequence ID" value="ATF93127.1"/>
    <property type="molecule type" value="Genomic_DNA"/>
</dbReference>
<evidence type="ECO:0000313" key="3">
    <source>
        <dbReference type="Proteomes" id="UP000217979"/>
    </source>
</evidence>
<dbReference type="Pfam" id="PF05962">
    <property type="entry name" value="HutD"/>
    <property type="match status" value="1"/>
</dbReference>
<dbReference type="EMBL" id="UAVU01000010">
    <property type="protein sequence ID" value="SQC92966.1"/>
    <property type="molecule type" value="Genomic_DNA"/>
</dbReference>
<dbReference type="Proteomes" id="UP000251197">
    <property type="component" value="Unassembled WGS sequence"/>
</dbReference>
<dbReference type="InterPro" id="IPR014710">
    <property type="entry name" value="RmlC-like_jellyroll"/>
</dbReference>
<dbReference type="PANTHER" id="PTHR37943">
    <property type="entry name" value="PROTEIN VES"/>
    <property type="match status" value="1"/>
</dbReference>
<dbReference type="AlphaFoldDB" id="A0A291DZ98"/>
<dbReference type="Proteomes" id="UP000217979">
    <property type="component" value="Chromosome"/>
</dbReference>
<proteinExistence type="predicted"/>
<dbReference type="Gene3D" id="2.60.120.10">
    <property type="entry name" value="Jelly Rolls"/>
    <property type="match status" value="1"/>
</dbReference>
<dbReference type="STRING" id="158822.LH23_14545"/>
<dbReference type="NCBIfam" id="NF008488">
    <property type="entry name" value="PRK11396.1"/>
    <property type="match status" value="1"/>
</dbReference>
<protein>
    <submittedName>
        <fullName evidence="2">Various environmental stresses-induced protein</fullName>
    </submittedName>
</protein>
<evidence type="ECO:0000313" key="4">
    <source>
        <dbReference type="Proteomes" id="UP000251197"/>
    </source>
</evidence>
<organism evidence="1 3">
    <name type="scientific">Cedecea neteri</name>
    <dbReference type="NCBI Taxonomy" id="158822"/>
    <lineage>
        <taxon>Bacteria</taxon>
        <taxon>Pseudomonadati</taxon>
        <taxon>Pseudomonadota</taxon>
        <taxon>Gammaproteobacteria</taxon>
        <taxon>Enterobacterales</taxon>
        <taxon>Enterobacteriaceae</taxon>
        <taxon>Cedecea</taxon>
    </lineage>
</organism>
<name>A0A291DZ98_9ENTR</name>
<dbReference type="CDD" id="cd20293">
    <property type="entry name" value="cupin_HutD_N"/>
    <property type="match status" value="1"/>
</dbReference>
<dbReference type="InterPro" id="IPR010282">
    <property type="entry name" value="Uncharacterised_HutD/Ves"/>
</dbReference>
<evidence type="ECO:0000313" key="1">
    <source>
        <dbReference type="EMBL" id="ATF93127.1"/>
    </source>
</evidence>
<dbReference type="InterPro" id="IPR011051">
    <property type="entry name" value="RmlC_Cupin_sf"/>
</dbReference>
<reference evidence="2 4" key="2">
    <citation type="submission" date="2018-06" db="EMBL/GenBank/DDBJ databases">
        <authorList>
            <consortium name="Pathogen Informatics"/>
            <person name="Doyle S."/>
        </authorList>
    </citation>
    <scope>NUCLEOTIDE SEQUENCE [LARGE SCALE GENOMIC DNA]</scope>
    <source>
        <strain evidence="2 4">NCTC12120</strain>
    </source>
</reference>
<dbReference type="PANTHER" id="PTHR37943:SF1">
    <property type="entry name" value="PROTEIN VES"/>
    <property type="match status" value="1"/>
</dbReference>
<reference evidence="1 3" key="1">
    <citation type="submission" date="2017-09" db="EMBL/GenBank/DDBJ databases">
        <title>FDA dAtabase for Regulatory Grade micrObial Sequences (FDA-ARGOS): Supporting development and validation of Infectious Disease Dx tests.</title>
        <authorList>
            <person name="Minogue T."/>
            <person name="Wolcott M."/>
            <person name="Wasieloski L."/>
            <person name="Aguilar W."/>
            <person name="Moore D."/>
            <person name="Tallon L."/>
            <person name="Sadzewicz L."/>
            <person name="Ott S."/>
            <person name="Zhao X."/>
            <person name="Nagaraj S."/>
            <person name="Vavikolanu K."/>
            <person name="Aluvathingal J."/>
            <person name="Nadendla S."/>
            <person name="Sichtig H."/>
        </authorList>
    </citation>
    <scope>NUCLEOTIDE SEQUENCE [LARGE SCALE GENOMIC DNA]</scope>
    <source>
        <strain evidence="1 3">FDAARGOS_392</strain>
    </source>
</reference>
<dbReference type="SUPFAM" id="SSF51182">
    <property type="entry name" value="RmlC-like cupins"/>
    <property type="match status" value="1"/>
</dbReference>
<accession>A0A291DZ98</accession>
<sequence>MEFFDIRKVPVNLWRNGAGETREICCFPPATRDFNWRASIASLAHNGEFPVFPQVDRVMTLLEGSEVVLDGGKAFRHTLKRYQPFTFSGEQPVKAELTRGMSMDFNVMTRRDRCRAQVRVADRTFTTFDTRGGVVYVLSGEWQLEDKLLSPDQGAWWQEGSHTLRLLKNEGQLLFSEITYL</sequence>
<gene>
    <name evidence="2" type="primary">ves_2</name>
    <name evidence="1" type="ORF">CO704_13910</name>
    <name evidence="2" type="ORF">NCTC12120_06074</name>
</gene>